<dbReference type="Proteomes" id="UP001501170">
    <property type="component" value="Unassembled WGS sequence"/>
</dbReference>
<gene>
    <name evidence="4" type="ORF">GCM10009855_08810</name>
</gene>
<dbReference type="Gene3D" id="3.40.50.720">
    <property type="entry name" value="NAD(P)-binding Rossmann-like Domain"/>
    <property type="match status" value="1"/>
</dbReference>
<dbReference type="RefSeq" id="WP_006895679.1">
    <property type="nucleotide sequence ID" value="NZ_BAAARB010000003.1"/>
</dbReference>
<dbReference type="PANTHER" id="PTHR24322">
    <property type="entry name" value="PKSB"/>
    <property type="match status" value="1"/>
</dbReference>
<dbReference type="PRINTS" id="PR00081">
    <property type="entry name" value="GDHRDH"/>
</dbReference>
<evidence type="ECO:0000256" key="1">
    <source>
        <dbReference type="ARBA" id="ARBA00006484"/>
    </source>
</evidence>
<proteinExistence type="inferred from homology"/>
<sequence>MSVSLTSRLSRDRRRRARLARVRARLAGKVVAITGGARGIGFEVATELLDAGAKVAIGDVDVDAVGKAAADLGVEGIELDVTDRSSFEKFLDTVADRIGPVDVLVNNAGIMPVGPFLDYRETLIRATLDVDLLGVILGSQAAATRMVARGHGQIVNISSVAGRLPTPGLTVYNAAKAGVIEFSEALDSELAGHGVRVGVVMPTFTQTGLIDGLATNSMVTSVNTAVVAEQVLASIAGVRVRAAAPRSMGWVNAYPILPRSLKRALLRTTRSGEIFMNPDPESRSAYSRRIGQS</sequence>
<evidence type="ECO:0000256" key="3">
    <source>
        <dbReference type="RuleBase" id="RU000363"/>
    </source>
</evidence>
<keyword evidence="5" id="KW-1185">Reference proteome</keyword>
<reference evidence="5" key="1">
    <citation type="journal article" date="2019" name="Int. J. Syst. Evol. Microbiol.">
        <title>The Global Catalogue of Microorganisms (GCM) 10K type strain sequencing project: providing services to taxonomists for standard genome sequencing and annotation.</title>
        <authorList>
            <consortium name="The Broad Institute Genomics Platform"/>
            <consortium name="The Broad Institute Genome Sequencing Center for Infectious Disease"/>
            <person name="Wu L."/>
            <person name="Ma J."/>
        </authorList>
    </citation>
    <scope>NUCLEOTIDE SEQUENCE [LARGE SCALE GENOMIC DNA]</scope>
    <source>
        <strain evidence="5">JCM 16227</strain>
    </source>
</reference>
<dbReference type="EMBL" id="BAAARB010000003">
    <property type="protein sequence ID" value="GAA2371731.1"/>
    <property type="molecule type" value="Genomic_DNA"/>
</dbReference>
<organism evidence="4 5">
    <name type="scientific">Gordonia cholesterolivorans</name>
    <dbReference type="NCBI Taxonomy" id="559625"/>
    <lineage>
        <taxon>Bacteria</taxon>
        <taxon>Bacillati</taxon>
        <taxon>Actinomycetota</taxon>
        <taxon>Actinomycetes</taxon>
        <taxon>Mycobacteriales</taxon>
        <taxon>Gordoniaceae</taxon>
        <taxon>Gordonia</taxon>
    </lineage>
</organism>
<dbReference type="PANTHER" id="PTHR24322:SF736">
    <property type="entry name" value="RETINOL DEHYDROGENASE 10"/>
    <property type="match status" value="1"/>
</dbReference>
<dbReference type="InterPro" id="IPR002347">
    <property type="entry name" value="SDR_fam"/>
</dbReference>
<evidence type="ECO:0000313" key="4">
    <source>
        <dbReference type="EMBL" id="GAA2371731.1"/>
    </source>
</evidence>
<dbReference type="InterPro" id="IPR036291">
    <property type="entry name" value="NAD(P)-bd_dom_sf"/>
</dbReference>
<comment type="similarity">
    <text evidence="1 3">Belongs to the short-chain dehydrogenases/reductases (SDR) family.</text>
</comment>
<dbReference type="SUPFAM" id="SSF51735">
    <property type="entry name" value="NAD(P)-binding Rossmann-fold domains"/>
    <property type="match status" value="1"/>
</dbReference>
<comment type="caution">
    <text evidence="4">The sequence shown here is derived from an EMBL/GenBank/DDBJ whole genome shotgun (WGS) entry which is preliminary data.</text>
</comment>
<accession>A0ABP5UBF8</accession>
<dbReference type="CDD" id="cd05233">
    <property type="entry name" value="SDR_c"/>
    <property type="match status" value="1"/>
</dbReference>
<name>A0ABP5UBF8_9ACTN</name>
<keyword evidence="2" id="KW-0560">Oxidoreductase</keyword>
<evidence type="ECO:0000256" key="2">
    <source>
        <dbReference type="ARBA" id="ARBA00023002"/>
    </source>
</evidence>
<dbReference type="PRINTS" id="PR00080">
    <property type="entry name" value="SDRFAMILY"/>
</dbReference>
<protein>
    <submittedName>
        <fullName evidence="4">SDR family oxidoreductase</fullName>
    </submittedName>
</protein>
<dbReference type="NCBIfam" id="NF005878">
    <property type="entry name" value="PRK07825.1"/>
    <property type="match status" value="1"/>
</dbReference>
<dbReference type="Pfam" id="PF00106">
    <property type="entry name" value="adh_short"/>
    <property type="match status" value="1"/>
</dbReference>
<evidence type="ECO:0000313" key="5">
    <source>
        <dbReference type="Proteomes" id="UP001501170"/>
    </source>
</evidence>